<feature type="domain" description="TraG P-loop" evidence="1">
    <location>
        <begin position="420"/>
        <end position="829"/>
    </location>
</feature>
<dbReference type="HOGENOM" id="CLU_015522_3_0_10"/>
<name>I3YHZ7_ALIFI</name>
<dbReference type="AlphaFoldDB" id="I3YHZ7"/>
<accession>I3YHZ7</accession>
<protein>
    <recommendedName>
        <fullName evidence="1">TraG P-loop domain-containing protein</fullName>
    </recommendedName>
</protein>
<evidence type="ECO:0000259" key="1">
    <source>
        <dbReference type="Pfam" id="PF19044"/>
    </source>
</evidence>
<dbReference type="Pfam" id="PF19044">
    <property type="entry name" value="P-loop_TraG"/>
    <property type="match status" value="1"/>
</dbReference>
<dbReference type="eggNOG" id="COG3451">
    <property type="taxonomic scope" value="Bacteria"/>
</dbReference>
<dbReference type="PANTHER" id="PTHR38467">
    <property type="match status" value="1"/>
</dbReference>
<dbReference type="SUPFAM" id="SSF52540">
    <property type="entry name" value="P-loop containing nucleoside triphosphate hydrolases"/>
    <property type="match status" value="1"/>
</dbReference>
<dbReference type="STRING" id="679935.Alfi_0205"/>
<dbReference type="PANTHER" id="PTHR38467:SF1">
    <property type="entry name" value="CONJUGATIVE TRANSFER: ASSEMBLY"/>
    <property type="match status" value="1"/>
</dbReference>
<dbReference type="InterPro" id="IPR027417">
    <property type="entry name" value="P-loop_NTPase"/>
</dbReference>
<gene>
    <name evidence="2" type="ordered locus">Alfi_0205</name>
</gene>
<dbReference type="InterPro" id="IPR043964">
    <property type="entry name" value="P-loop_TraG"/>
</dbReference>
<dbReference type="KEGG" id="afd:Alfi_0205"/>
<dbReference type="PATRIC" id="fig|679935.3.peg.202"/>
<dbReference type="EMBL" id="CP003274">
    <property type="protein sequence ID" value="AFL76615.1"/>
    <property type="molecule type" value="Genomic_DNA"/>
</dbReference>
<dbReference type="InterPro" id="IPR053155">
    <property type="entry name" value="F-pilin_assembly_TraC"/>
</dbReference>
<evidence type="ECO:0000313" key="2">
    <source>
        <dbReference type="EMBL" id="AFL76615.1"/>
    </source>
</evidence>
<dbReference type="Proteomes" id="UP000006052">
    <property type="component" value="Chromosome"/>
</dbReference>
<evidence type="ECO:0000313" key="3">
    <source>
        <dbReference type="Proteomes" id="UP000006052"/>
    </source>
</evidence>
<sequence length="836" mass="95642">MMFHAILILLVSIVGLVVWLLFQSYPRPKSRSFNASELLEDVSNNRLLTIQGDVAFCYRLQLPEVRSLSEDQYDRLNEIWRVALKDLPQGTIILRSDRYDRQLFDASAMPENSYIQREEKAFAAGRMQTCDMSCLFVVFTGFRATRDPRSQNPFVPLTHAAFCSEDQEYGRFTRAVDSMYLQFQGSGIIGIEPFGEEEVREYTRYFFNGFQTDYLTDVDAAGCDFRVGDRYVGAVSLEHERQFPEVLTTPAPGQSSQLPMGIMEELGILLPVPHLYNQIIRISGHEQEYALVKQTLDTFRKNRGFSEENDDQVRRLDRTREEISDDLDAMLVRGHTNIIFWGESAEEVKEYRTRITNYLRQVRDFEPSVPMGAELRNIVFCSHPATVTCMDRDSFYLVDLRQALALFQHTGSYRSDAEGVFFSDPINHLPLRYDLYDPHRKYVDSRNIAVIGRTGGGKTVDLEKIVGDYHNDPEAEYVNIIIDCGGSYDKAARLYDSEEVFIFRYNSSDPLGLDPFAVADVDNGESVDDICETLWLIIKPGGIPTAEEEVSLRKIVMSYLHIVAAPSWPGFYVWLRDNYHQILEKNEIRSAYFDVSQFVHNGSEWCEGGSYGNVFARSEDPTTRLKGKRLLIFELENIRSKPQLLSIVVHLIGITIRTLVWEQMGKRGFIIYEEFAELMQKPVIFGAVLYQMQAIRKKGGSACIVLQNLDQLALNAEDRYKKDGGAAGALMKNIETVIFLAGADPTGFEKYSTGFTEHDRQCVLSLRNNFNTPPMYSSFYIYRSKKSTLMSLCISPRTYLAFQTEGEVCDELGRLYAQTKSMERAIEQYERIHSAN</sequence>
<dbReference type="Gene3D" id="3.40.50.300">
    <property type="entry name" value="P-loop containing nucleotide triphosphate hydrolases"/>
    <property type="match status" value="2"/>
</dbReference>
<organism evidence="2 3">
    <name type="scientific">Alistipes finegoldii (strain DSM 17242 / JCM 16770 / CCUG 46020 / CIP 107999 / KCTC 15236 / AHN 2437)</name>
    <dbReference type="NCBI Taxonomy" id="679935"/>
    <lineage>
        <taxon>Bacteria</taxon>
        <taxon>Pseudomonadati</taxon>
        <taxon>Bacteroidota</taxon>
        <taxon>Bacteroidia</taxon>
        <taxon>Bacteroidales</taxon>
        <taxon>Rikenellaceae</taxon>
        <taxon>Alistipes</taxon>
    </lineage>
</organism>
<proteinExistence type="predicted"/>
<reference evidence="3" key="1">
    <citation type="journal article" date="2013" name="Stand. Genomic Sci.">
        <title>Complete genome sequence of the bile-resistant pigment-producing anaerobe Alistipes finegoldii type strain (AHN2437(T)).</title>
        <authorList>
            <person name="Mavromatis K."/>
            <person name="Stackebrandt E."/>
            <person name="Munk C."/>
            <person name="Lapidus A."/>
            <person name="Nolan M."/>
            <person name="Lucas S."/>
            <person name="Hammon N."/>
            <person name="Deshpande S."/>
            <person name="Cheng J.F."/>
            <person name="Tapia R."/>
            <person name="Goodwin L.A."/>
            <person name="Pitluck S."/>
            <person name="Liolios K."/>
            <person name="Pagani I."/>
            <person name="Ivanova N."/>
            <person name="Mikhailova N."/>
            <person name="Huntemann M."/>
            <person name="Pati A."/>
            <person name="Chen A."/>
            <person name="Palaniappan K."/>
            <person name="Land M."/>
            <person name="Hauser L."/>
            <person name="Rohde M."/>
            <person name="Gronow S."/>
            <person name="Goker M."/>
            <person name="Detter J.C."/>
            <person name="Bristow J."/>
            <person name="Eisen J.A."/>
            <person name="Markowitz V."/>
            <person name="Hugenholtz P."/>
            <person name="Kyrpides N.C."/>
            <person name="Klenk H.P."/>
            <person name="Woyke T."/>
        </authorList>
    </citation>
    <scope>NUCLEOTIDE SEQUENCE</scope>
    <source>
        <strain evidence="3">DSM 17242 / JCM 16770 / AHN 2437 / CCUG 46020 / CIP 107999</strain>
    </source>
</reference>